<dbReference type="GO" id="GO:0005886">
    <property type="term" value="C:plasma membrane"/>
    <property type="evidence" value="ECO:0007669"/>
    <property type="project" value="TreeGrafter"/>
</dbReference>
<name>A0A7Z0WEY9_9PSEU</name>
<dbReference type="NCBIfam" id="TIGR00026">
    <property type="entry name" value="hi_GC_TIGR00026"/>
    <property type="match status" value="1"/>
</dbReference>
<gene>
    <name evidence="3" type="ORF">BLA60_35250</name>
</gene>
<sequence length="139" mass="16084">MGLSLWFQRRTNVRTTERIRRKGGRMMGMDLLILHTVGRRSGEPRQSPLSWFADGESSRLIIASGGGKRNPDWYANLMAHPDHAKVELHGEDAVPVTVDRLEGTERDRAWRLIVEAQPRYARYQNRSDRRYPVIRLTTS</sequence>
<dbReference type="GO" id="GO:0070967">
    <property type="term" value="F:coenzyme F420 binding"/>
    <property type="evidence" value="ECO:0007669"/>
    <property type="project" value="TreeGrafter"/>
</dbReference>
<comment type="catalytic activity">
    <reaction evidence="2">
        <text>oxidized coenzyme F420-(gamma-L-Glu)(n) + a quinol + H(+) = reduced coenzyme F420-(gamma-L-Glu)(n) + a quinone</text>
        <dbReference type="Rhea" id="RHEA:39663"/>
        <dbReference type="Rhea" id="RHEA-COMP:12939"/>
        <dbReference type="Rhea" id="RHEA-COMP:14378"/>
        <dbReference type="ChEBI" id="CHEBI:15378"/>
        <dbReference type="ChEBI" id="CHEBI:24646"/>
        <dbReference type="ChEBI" id="CHEBI:132124"/>
        <dbReference type="ChEBI" id="CHEBI:133980"/>
        <dbReference type="ChEBI" id="CHEBI:139511"/>
    </reaction>
</comment>
<accession>A0A7Z0WEY9</accession>
<dbReference type="AlphaFoldDB" id="A0A7Z0WEY9"/>
<dbReference type="PANTHER" id="PTHR39428">
    <property type="entry name" value="F420H(2)-DEPENDENT QUINONE REDUCTASE RV1261C"/>
    <property type="match status" value="1"/>
</dbReference>
<proteinExistence type="inferred from homology"/>
<dbReference type="GO" id="GO:0016491">
    <property type="term" value="F:oxidoreductase activity"/>
    <property type="evidence" value="ECO:0007669"/>
    <property type="project" value="InterPro"/>
</dbReference>
<reference evidence="3 4" key="1">
    <citation type="submission" date="2016-12" db="EMBL/GenBank/DDBJ databases">
        <title>The draft genome sequence of Actinophytocola xinjiangensis.</title>
        <authorList>
            <person name="Wang W."/>
            <person name="Yuan L."/>
        </authorList>
    </citation>
    <scope>NUCLEOTIDE SEQUENCE [LARGE SCALE GENOMIC DNA]</scope>
    <source>
        <strain evidence="3 4">CGMCC 4.4663</strain>
    </source>
</reference>
<comment type="caution">
    <text evidence="3">The sequence shown here is derived from an EMBL/GenBank/DDBJ whole genome shotgun (WGS) entry which is preliminary data.</text>
</comment>
<dbReference type="OrthoDB" id="8225825at2"/>
<protein>
    <submittedName>
        <fullName evidence="3">Nitroreductase</fullName>
    </submittedName>
</protein>
<dbReference type="InterPro" id="IPR004378">
    <property type="entry name" value="F420H2_quin_Rdtase"/>
</dbReference>
<dbReference type="RefSeq" id="WP_075137398.1">
    <property type="nucleotide sequence ID" value="NZ_MSIF01000026.1"/>
</dbReference>
<dbReference type="Pfam" id="PF04075">
    <property type="entry name" value="F420H2_quin_red"/>
    <property type="match status" value="1"/>
</dbReference>
<evidence type="ECO:0000256" key="2">
    <source>
        <dbReference type="ARBA" id="ARBA00049106"/>
    </source>
</evidence>
<evidence type="ECO:0000313" key="4">
    <source>
        <dbReference type="Proteomes" id="UP000185696"/>
    </source>
</evidence>
<dbReference type="EMBL" id="MSIF01000026">
    <property type="protein sequence ID" value="OLF05767.1"/>
    <property type="molecule type" value="Genomic_DNA"/>
</dbReference>
<organism evidence="3 4">
    <name type="scientific">Actinophytocola xinjiangensis</name>
    <dbReference type="NCBI Taxonomy" id="485602"/>
    <lineage>
        <taxon>Bacteria</taxon>
        <taxon>Bacillati</taxon>
        <taxon>Actinomycetota</taxon>
        <taxon>Actinomycetes</taxon>
        <taxon>Pseudonocardiales</taxon>
        <taxon>Pseudonocardiaceae</taxon>
    </lineage>
</organism>
<dbReference type="Proteomes" id="UP000185696">
    <property type="component" value="Unassembled WGS sequence"/>
</dbReference>
<dbReference type="InterPro" id="IPR012349">
    <property type="entry name" value="Split_barrel_FMN-bd"/>
</dbReference>
<dbReference type="Gene3D" id="2.30.110.10">
    <property type="entry name" value="Electron Transport, Fmn-binding Protein, Chain A"/>
    <property type="match status" value="1"/>
</dbReference>
<comment type="similarity">
    <text evidence="1">Belongs to the F420H(2)-dependent quinone reductase family.</text>
</comment>
<evidence type="ECO:0000256" key="1">
    <source>
        <dbReference type="ARBA" id="ARBA00008710"/>
    </source>
</evidence>
<dbReference type="PANTHER" id="PTHR39428:SF1">
    <property type="entry name" value="F420H(2)-DEPENDENT QUINONE REDUCTASE RV1261C"/>
    <property type="match status" value="1"/>
</dbReference>
<keyword evidence="4" id="KW-1185">Reference proteome</keyword>
<evidence type="ECO:0000313" key="3">
    <source>
        <dbReference type="EMBL" id="OLF05767.1"/>
    </source>
</evidence>